<reference evidence="4 6" key="2">
    <citation type="submission" date="2021-03" db="EMBL/GenBank/DDBJ databases">
        <title>Genomic Encyclopedia of Type Strains, Phase IV (KMG-IV): sequencing the most valuable type-strain genomes for metagenomic binning, comparative biology and taxonomic classification.</title>
        <authorList>
            <person name="Goeker M."/>
        </authorList>
    </citation>
    <scope>NUCLEOTIDE SEQUENCE [LARGE SCALE GENOMIC DNA]</scope>
    <source>
        <strain evidence="4 6">DSM 40499</strain>
    </source>
</reference>
<dbReference type="EMBL" id="CP016279">
    <property type="protein sequence ID" value="ANP50163.1"/>
    <property type="molecule type" value="Genomic_DNA"/>
</dbReference>
<reference evidence="3 5" key="1">
    <citation type="submission" date="2016-06" db="EMBL/GenBank/DDBJ databases">
        <title>Complete genome sequence of Streptomyces griseochromogenes ATCC 14511, the Blasticidin S producer.</title>
        <authorList>
            <person name="Wu L."/>
        </authorList>
    </citation>
    <scope>NUCLEOTIDE SEQUENCE [LARGE SCALE GENOMIC DNA]</scope>
    <source>
        <strain evidence="3 5">ATCC 14511</strain>
    </source>
</reference>
<protein>
    <recommendedName>
        <fullName evidence="7">Spidroin-1</fullName>
    </recommendedName>
</protein>
<accession>A0A1B1AUC0</accession>
<evidence type="ECO:0000256" key="2">
    <source>
        <dbReference type="SAM" id="Phobius"/>
    </source>
</evidence>
<dbReference type="Proteomes" id="UP000092659">
    <property type="component" value="Chromosome"/>
</dbReference>
<evidence type="ECO:0000313" key="4">
    <source>
        <dbReference type="EMBL" id="MBP2048197.1"/>
    </source>
</evidence>
<evidence type="ECO:0000256" key="1">
    <source>
        <dbReference type="SAM" id="MobiDB-lite"/>
    </source>
</evidence>
<keyword evidence="2" id="KW-1133">Transmembrane helix</keyword>
<proteinExistence type="predicted"/>
<feature type="transmembrane region" description="Helical" evidence="2">
    <location>
        <begin position="53"/>
        <end position="77"/>
    </location>
</feature>
<keyword evidence="2" id="KW-0472">Membrane</keyword>
<dbReference type="KEGG" id="sgs:AVL59_11550"/>
<evidence type="ECO:0000313" key="3">
    <source>
        <dbReference type="EMBL" id="ANP50163.1"/>
    </source>
</evidence>
<dbReference type="OrthoDB" id="5125370at2"/>
<dbReference type="STRING" id="68214.AVL59_11550"/>
<dbReference type="Proteomes" id="UP001519309">
    <property type="component" value="Unassembled WGS sequence"/>
</dbReference>
<dbReference type="RefSeq" id="WP_067302420.1">
    <property type="nucleotide sequence ID" value="NZ_CP016279.1"/>
</dbReference>
<evidence type="ECO:0000313" key="5">
    <source>
        <dbReference type="Proteomes" id="UP000092659"/>
    </source>
</evidence>
<organism evidence="3 5">
    <name type="scientific">Streptomyces griseochromogenes</name>
    <dbReference type="NCBI Taxonomy" id="68214"/>
    <lineage>
        <taxon>Bacteria</taxon>
        <taxon>Bacillati</taxon>
        <taxon>Actinomycetota</taxon>
        <taxon>Actinomycetes</taxon>
        <taxon>Kitasatosporales</taxon>
        <taxon>Streptomycetaceae</taxon>
        <taxon>Streptomyces</taxon>
    </lineage>
</organism>
<feature type="transmembrane region" description="Helical" evidence="2">
    <location>
        <begin position="126"/>
        <end position="144"/>
    </location>
</feature>
<keyword evidence="6" id="KW-1185">Reference proteome</keyword>
<feature type="region of interest" description="Disordered" evidence="1">
    <location>
        <begin position="1"/>
        <end position="38"/>
    </location>
</feature>
<evidence type="ECO:0008006" key="7">
    <source>
        <dbReference type="Google" id="ProtNLM"/>
    </source>
</evidence>
<evidence type="ECO:0000313" key="6">
    <source>
        <dbReference type="Proteomes" id="UP001519309"/>
    </source>
</evidence>
<dbReference type="AlphaFoldDB" id="A0A1B1AUC0"/>
<feature type="transmembrane region" description="Helical" evidence="2">
    <location>
        <begin position="206"/>
        <end position="227"/>
    </location>
</feature>
<keyword evidence="2" id="KW-0812">Transmembrane</keyword>
<feature type="compositionally biased region" description="Basic and acidic residues" evidence="1">
    <location>
        <begin position="1"/>
        <end position="23"/>
    </location>
</feature>
<dbReference type="EMBL" id="JAGGLP010000002">
    <property type="protein sequence ID" value="MBP2048197.1"/>
    <property type="molecule type" value="Genomic_DNA"/>
</dbReference>
<feature type="transmembrane region" description="Helical" evidence="2">
    <location>
        <begin position="156"/>
        <end position="173"/>
    </location>
</feature>
<gene>
    <name evidence="3" type="ORF">AVL59_11550</name>
    <name evidence="4" type="ORF">J2Z21_001121</name>
</gene>
<feature type="transmembrane region" description="Helical" evidence="2">
    <location>
        <begin position="180"/>
        <end position="200"/>
    </location>
</feature>
<name>A0A1B1AUC0_9ACTN</name>
<feature type="transmembrane region" description="Helical" evidence="2">
    <location>
        <begin position="83"/>
        <end position="105"/>
    </location>
</feature>
<sequence length="437" mass="46969">MADPSAEGHEPPERAGRGQDAETPRGPGATGRADASRQVEVARQIEARMRGGLHLAALLILAVIHCGLALPFMLAHLGDHSGAWLDLTAFALLSAVLAADAWRNLRQGPWLRRKARARPGTAGPASRGWTAAMVAVTLAASVAATSRLPAESFMGNAHWSFLEVGWFGVVLLLDRPRTATWLFLGCHLAVTVGQLVHAGLPSRSVIAGMSVSALAICTFQVSTALAVQLLSDRAARASATLRERERWETEAAVAAHMHADQQARYHDLDRSVLPLLAGLADGSVDPREESVRRRCALQATRLRRLFAEHDYAADPLVHELRACIDAAERGGASVHLAVRGDPVELPRPVRQALTEPVLAALVAAEHTARTTVVRGARLVRVSAVIDRADAPPVPDPGHGVRIRTVKDRGRLWVESVYVVEGHAHPAAPRTDRSEFLQ</sequence>